<dbReference type="EMBL" id="CP012023">
    <property type="protein sequence ID" value="ALI56196.1"/>
    <property type="molecule type" value="Genomic_DNA"/>
</dbReference>
<dbReference type="InterPro" id="IPR000683">
    <property type="entry name" value="Gfo/Idh/MocA-like_OxRdtase_N"/>
</dbReference>
<protein>
    <submittedName>
        <fullName evidence="3">Gluconokinase / oxidoreductase domain</fullName>
        <ecNumber evidence="3">2.7.1.12</ecNumber>
    </submittedName>
</protein>
<dbReference type="PANTHER" id="PTHR43249">
    <property type="entry name" value="UDP-N-ACETYL-2-AMINO-2-DEOXY-D-GLUCURONATE OXIDASE"/>
    <property type="match status" value="1"/>
</dbReference>
<dbReference type="KEGG" id="cmar:IMCC12053_2249"/>
<dbReference type="GO" id="GO:0046316">
    <property type="term" value="F:gluconokinase activity"/>
    <property type="evidence" value="ECO:0007669"/>
    <property type="project" value="UniProtKB-EC"/>
</dbReference>
<gene>
    <name evidence="3" type="ORF">IMCC12053_2249</name>
</gene>
<keyword evidence="3" id="KW-0808">Transferase</keyword>
<dbReference type="SUPFAM" id="SSF55347">
    <property type="entry name" value="Glyceraldehyde-3-phosphate dehydrogenase-like, C-terminal domain"/>
    <property type="match status" value="1"/>
</dbReference>
<proteinExistence type="predicted"/>
<dbReference type="AlphaFoldDB" id="A0A0P0ADC2"/>
<feature type="domain" description="Gfo/Idh/MocA-like oxidoreductase N-terminal" evidence="1">
    <location>
        <begin position="7"/>
        <end position="124"/>
    </location>
</feature>
<evidence type="ECO:0000313" key="3">
    <source>
        <dbReference type="EMBL" id="ALI56196.1"/>
    </source>
</evidence>
<dbReference type="PATRIC" id="fig|1397108.4.peg.2300"/>
<dbReference type="SUPFAM" id="SSF51735">
    <property type="entry name" value="NAD(P)-binding Rossmann-fold domains"/>
    <property type="match status" value="1"/>
</dbReference>
<dbReference type="Gene3D" id="3.30.360.10">
    <property type="entry name" value="Dihydrodipicolinate Reductase, domain 2"/>
    <property type="match status" value="1"/>
</dbReference>
<sequence>MSTTRSNVALIGCGMVASAYVESFANLSGSLRLSGVLASRPANSAAFLAKHGAAFSGAQAYADMDALLSDEPDFAVIITPPNVRAPYVAALADAGIPILMEKPVERTLNAARKLVDICAHARVSLGIVLQHRVRPSAQKLRALLAEHDFGSLRLVEISVPWWRGQGYYDEPGRGSLARDGGGVLISQAIHTLDLALQFTGPVDAVTAMCRTTRFHDMETEDFVTAGLMFENGAVGSLIASTASYPGRTEEIILHYANASVTLRSAELVVAWQSGETQVFGSAQSTGAGGDPMAFTSAWHQAVIADFIACIDSGATPVASGASALDGHALIEAIINSGAQGRTVSVDKGY</sequence>
<name>A0A0P0ADC2_9RHOB</name>
<evidence type="ECO:0000313" key="4">
    <source>
        <dbReference type="Proteomes" id="UP000064920"/>
    </source>
</evidence>
<dbReference type="InterPro" id="IPR036291">
    <property type="entry name" value="NAD(P)-bd_dom_sf"/>
</dbReference>
<dbReference type="Pfam" id="PF01408">
    <property type="entry name" value="GFO_IDH_MocA"/>
    <property type="match status" value="1"/>
</dbReference>
<dbReference type="Gene3D" id="3.40.50.720">
    <property type="entry name" value="NAD(P)-binding Rossmann-like Domain"/>
    <property type="match status" value="1"/>
</dbReference>
<dbReference type="OrthoDB" id="9815825at2"/>
<dbReference type="InterPro" id="IPR055170">
    <property type="entry name" value="GFO_IDH_MocA-like_dom"/>
</dbReference>
<dbReference type="InterPro" id="IPR052515">
    <property type="entry name" value="Gfo/Idh/MocA_Oxidoreductase"/>
</dbReference>
<dbReference type="EC" id="2.7.1.12" evidence="3"/>
<reference evidence="4" key="1">
    <citation type="submission" date="2015-05" db="EMBL/GenBank/DDBJ databases">
        <authorList>
            <person name="Oh H.-M."/>
            <person name="Yang J.-A."/>
            <person name="Cho J.-C."/>
            <person name="Kang I."/>
        </authorList>
    </citation>
    <scope>NUCLEOTIDE SEQUENCE [LARGE SCALE GENOMIC DNA]</scope>
    <source>
        <strain evidence="4">IMCC 12053</strain>
    </source>
</reference>
<feature type="domain" description="GFO/IDH/MocA-like oxidoreductase" evidence="2">
    <location>
        <begin position="138"/>
        <end position="259"/>
    </location>
</feature>
<organism evidence="3 4">
    <name type="scientific">Celeribacter marinus</name>
    <dbReference type="NCBI Taxonomy" id="1397108"/>
    <lineage>
        <taxon>Bacteria</taxon>
        <taxon>Pseudomonadati</taxon>
        <taxon>Pseudomonadota</taxon>
        <taxon>Alphaproteobacteria</taxon>
        <taxon>Rhodobacterales</taxon>
        <taxon>Roseobacteraceae</taxon>
        <taxon>Celeribacter</taxon>
    </lineage>
</organism>
<dbReference type="PANTHER" id="PTHR43249:SF1">
    <property type="entry name" value="D-GLUCOSIDE 3-DEHYDROGENASE"/>
    <property type="match status" value="1"/>
</dbReference>
<keyword evidence="4" id="KW-1185">Reference proteome</keyword>
<keyword evidence="3" id="KW-0418">Kinase</keyword>
<dbReference type="GO" id="GO:0000166">
    <property type="term" value="F:nucleotide binding"/>
    <property type="evidence" value="ECO:0007669"/>
    <property type="project" value="InterPro"/>
</dbReference>
<evidence type="ECO:0000259" key="2">
    <source>
        <dbReference type="Pfam" id="PF22725"/>
    </source>
</evidence>
<dbReference type="STRING" id="1397108.IMCC12053_2249"/>
<dbReference type="Proteomes" id="UP000064920">
    <property type="component" value="Chromosome"/>
</dbReference>
<accession>A0A0P0ADC2</accession>
<dbReference type="Pfam" id="PF22725">
    <property type="entry name" value="GFO_IDH_MocA_C3"/>
    <property type="match status" value="1"/>
</dbReference>
<dbReference type="RefSeq" id="WP_062219009.1">
    <property type="nucleotide sequence ID" value="NZ_CP012023.1"/>
</dbReference>
<evidence type="ECO:0000259" key="1">
    <source>
        <dbReference type="Pfam" id="PF01408"/>
    </source>
</evidence>